<keyword evidence="2" id="KW-0472">Membrane</keyword>
<dbReference type="InterPro" id="IPR047971">
    <property type="entry name" value="ExeM-like"/>
</dbReference>
<dbReference type="InterPro" id="IPR014755">
    <property type="entry name" value="Cu-Rt/internalin_Ig-like"/>
</dbReference>
<dbReference type="Proteomes" id="UP000562492">
    <property type="component" value="Unassembled WGS sequence"/>
</dbReference>
<evidence type="ECO:0000313" key="6">
    <source>
        <dbReference type="EMBL" id="MBB6579042.1"/>
    </source>
</evidence>
<dbReference type="CDD" id="cd04486">
    <property type="entry name" value="YhcR_OBF_like"/>
    <property type="match status" value="1"/>
</dbReference>
<dbReference type="PANTHER" id="PTHR42834">
    <property type="entry name" value="ENDONUCLEASE/EXONUCLEASE/PHOSPHATASE FAMILY PROTEIN (AFU_ORTHOLOGUE AFUA_3G09210)"/>
    <property type="match status" value="1"/>
</dbReference>
<dbReference type="Gene3D" id="3.60.10.10">
    <property type="entry name" value="Endonuclease/exonuclease/phosphatase"/>
    <property type="match status" value="1"/>
</dbReference>
<protein>
    <submittedName>
        <fullName evidence="6">Extracellular nuclease</fullName>
    </submittedName>
</protein>
<dbReference type="EMBL" id="JACHKZ010000022">
    <property type="protein sequence ID" value="MBB6579042.1"/>
    <property type="molecule type" value="Genomic_DNA"/>
</dbReference>
<dbReference type="Pfam" id="PF03372">
    <property type="entry name" value="Exo_endo_phos"/>
    <property type="match status" value="1"/>
</dbReference>
<dbReference type="PANTHER" id="PTHR42834:SF1">
    <property type="entry name" value="ENDONUCLEASE_EXONUCLEASE_PHOSPHATASE FAMILY PROTEIN (AFU_ORTHOLOGUE AFUA_3G09210)"/>
    <property type="match status" value="1"/>
</dbReference>
<organism evidence="6 7">
    <name type="scientific">Comamonas odontotermitis</name>
    <dbReference type="NCBI Taxonomy" id="379895"/>
    <lineage>
        <taxon>Bacteria</taxon>
        <taxon>Pseudomonadati</taxon>
        <taxon>Pseudomonadota</taxon>
        <taxon>Betaproteobacteria</taxon>
        <taxon>Burkholderiales</taxon>
        <taxon>Comamonadaceae</taxon>
        <taxon>Comamonas</taxon>
    </lineage>
</organism>
<feature type="transmembrane region" description="Helical" evidence="2">
    <location>
        <begin position="1254"/>
        <end position="1270"/>
    </location>
</feature>
<proteinExistence type="predicted"/>
<keyword evidence="1 3" id="KW-0732">Signal</keyword>
<dbReference type="Pfam" id="PF13205">
    <property type="entry name" value="Big_5"/>
    <property type="match status" value="1"/>
</dbReference>
<feature type="domain" description="Endonuclease/exonuclease/phosphatase" evidence="4">
    <location>
        <begin position="656"/>
        <end position="974"/>
    </location>
</feature>
<dbReference type="InterPro" id="IPR036691">
    <property type="entry name" value="Endo/exonu/phosph_ase_sf"/>
</dbReference>
<dbReference type="RefSeq" id="WP_184710047.1">
    <property type="nucleotide sequence ID" value="NZ_JACHKZ010000022.1"/>
</dbReference>
<dbReference type="SUPFAM" id="SSF56219">
    <property type="entry name" value="DNase I-like"/>
    <property type="match status" value="1"/>
</dbReference>
<feature type="chain" id="PRO_5045242558" evidence="3">
    <location>
        <begin position="38"/>
        <end position="1283"/>
    </location>
</feature>
<evidence type="ECO:0000256" key="3">
    <source>
        <dbReference type="SAM" id="SignalP"/>
    </source>
</evidence>
<dbReference type="NCBIfam" id="NF041766">
    <property type="entry name" value="choice_anch_U"/>
    <property type="match status" value="1"/>
</dbReference>
<keyword evidence="2" id="KW-1133">Transmembrane helix</keyword>
<dbReference type="InterPro" id="IPR053784">
    <property type="entry name" value="Choice_anch_U_dom"/>
</dbReference>
<keyword evidence="2" id="KW-0812">Transmembrane</keyword>
<comment type="caution">
    <text evidence="6">The sequence shown here is derived from an EMBL/GenBank/DDBJ whole genome shotgun (WGS) entry which is preliminary data.</text>
</comment>
<accession>A0ABR6RIR0</accession>
<evidence type="ECO:0000259" key="5">
    <source>
        <dbReference type="Pfam" id="PF13205"/>
    </source>
</evidence>
<dbReference type="InterPro" id="IPR032812">
    <property type="entry name" value="SbsA_Ig"/>
</dbReference>
<evidence type="ECO:0000256" key="1">
    <source>
        <dbReference type="ARBA" id="ARBA00022729"/>
    </source>
</evidence>
<sequence length="1283" mass="131817">MALQSNTPSSSRLRLPFPLNALCNGLVLSLASAGAFAAPVPFGGSYAQDFNTLANTGANAPWANDSTLAGWSLFNKDGAAITQIAVGSGGSTGGSFYSFGADASDRALGVLASSGTYFGSPGSGAVAGWIALALVNNTSAPIDAVNLRFNGEQWRNGGSPAGQGMTLEWGLGSSFGSVQAWSPAGDLFSWVAPVTGGTAGAVAGNTQGGGGGLVPQVGGDLQGLGWGVGQTLWLRWVQKRTASGSSNGLAIDDVVIKTAGPDTAAPTLQSSVPASNATGVATTTSSFSLTFSEAVQAGDGRFELRQGSSVLASMSAQDTAKVVFGGQTVTLNPGVALAPDTAYRIVPVGTPVQDASGNTWVPGDLGFTTGAAPTVTRIHAIQGSGEVSPLLGKPVTVNGVVTGHAPGLSGFYVQEEEANYDSDAGTSEGIFVYYGAQNPGVDESTVGKRVQLSAVVDEYNKQTQLKNLTSFQVQGAGVLPTPISITLPVADMASWERYEGMLVKVTSANASGKLVVSDNYTLGRFGDVTLSADKVLPQFTDENVPSVSGYAQYANTMQRSQIILDDLSSKQNPVVVRGRGGSDLSASNTLRAGDGVDAVVGVLDQFYQASSPPEIYQTSYRVQPTQTLSFTGAARPTVADLQAAVGAAGVKVASANVLNFFSKVGDTSTNTKDVFTTPLGNSIGIRGANNAAELERQKAKVVANLIGLQADVYGLMEVQNNGFGSDSALALLVDAMNTSADKPAGATYDYVKAPFSQGGSATIAGAGTDAITVAIVYRSDRVTPVGAAAVPNVNTYDAFTPSVGGARVPIAQTFSVPTASGSEQLTLVVNHFKSKGSLLTTGGNEDKLDGQGNNNPARVKTAMQLKDWLATRPTGSDTDKVILVGDFNAYAKEDPVTYLESNGFTKVTHGYSYSFDGLWGSLDHIFVSPTLVSKVGAAVKWAINAEEPTVLDYNTEYGKPESFYAATAYRSSDHNPIVLGLNLDALPANQPPVIKGVPGSAVQISVGQSASLASLSVEDVDSEQLTLTLISTNGSLQGVADADAQQEGTQLKGSAAQINGELAKAGFVAQAQGDAAVGLSLSDGVNAAVTARYAFTVSASGNPDTSFVLTPVAGGSVTGTLQGAGCKLAAPVHYVSAQSLGITQLPSPGATLPDGLMVLNATGCELGGKLTVSMNYAQPLPQGAQLWKWGRTSDRQEKHWYRVPSEVSGQVVRFELHDGGLGDDDLVANGNIADPTALVVPTAAGATATPVPTLSAWGLLALALSFLPFLRHTSMARREKTQR</sequence>
<evidence type="ECO:0000256" key="2">
    <source>
        <dbReference type="SAM" id="Phobius"/>
    </source>
</evidence>
<feature type="signal peptide" evidence="3">
    <location>
        <begin position="1"/>
        <end position="37"/>
    </location>
</feature>
<dbReference type="InterPro" id="IPR005135">
    <property type="entry name" value="Endo/exonuclease/phosphatase"/>
</dbReference>
<evidence type="ECO:0000313" key="7">
    <source>
        <dbReference type="Proteomes" id="UP000562492"/>
    </source>
</evidence>
<gene>
    <name evidence="6" type="ORF">HNP33_003152</name>
</gene>
<name>A0ABR6RIR0_9BURK</name>
<dbReference type="NCBIfam" id="NF033681">
    <property type="entry name" value="ExeM_NucH_DNase"/>
    <property type="match status" value="1"/>
</dbReference>
<feature type="domain" description="SbsA Ig-like" evidence="5">
    <location>
        <begin position="262"/>
        <end position="369"/>
    </location>
</feature>
<dbReference type="CDD" id="cd10283">
    <property type="entry name" value="MnuA_DNase1-like"/>
    <property type="match status" value="1"/>
</dbReference>
<keyword evidence="7" id="KW-1185">Reference proteome</keyword>
<evidence type="ECO:0000259" key="4">
    <source>
        <dbReference type="Pfam" id="PF03372"/>
    </source>
</evidence>
<dbReference type="Gene3D" id="2.60.40.1220">
    <property type="match status" value="1"/>
</dbReference>
<reference evidence="6 7" key="1">
    <citation type="submission" date="2020-08" db="EMBL/GenBank/DDBJ databases">
        <title>Functional genomics of gut bacteria from endangered species of beetles.</title>
        <authorList>
            <person name="Carlos-Shanley C."/>
        </authorList>
    </citation>
    <scope>NUCLEOTIDE SEQUENCE [LARGE SCALE GENOMIC DNA]</scope>
    <source>
        <strain evidence="6 7">S00124</strain>
    </source>
</reference>